<reference evidence="2 4" key="2">
    <citation type="submission" date="2018-11" db="EMBL/GenBank/DDBJ databases">
        <authorList>
            <consortium name="Pathogen Informatics"/>
        </authorList>
    </citation>
    <scope>NUCLEOTIDE SEQUENCE [LARGE SCALE GENOMIC DNA]</scope>
</reference>
<dbReference type="AlphaFoldDB" id="A0A0N4U596"/>
<reference evidence="5" key="1">
    <citation type="submission" date="2017-02" db="UniProtKB">
        <authorList>
            <consortium name="WormBaseParasite"/>
        </authorList>
    </citation>
    <scope>IDENTIFICATION</scope>
</reference>
<dbReference type="EMBL" id="UYYG01001155">
    <property type="protein sequence ID" value="VDN56396.1"/>
    <property type="molecule type" value="Genomic_DNA"/>
</dbReference>
<organism evidence="3 5">
    <name type="scientific">Dracunculus medinensis</name>
    <name type="common">Guinea worm</name>
    <dbReference type="NCBI Taxonomy" id="318479"/>
    <lineage>
        <taxon>Eukaryota</taxon>
        <taxon>Metazoa</taxon>
        <taxon>Ecdysozoa</taxon>
        <taxon>Nematoda</taxon>
        <taxon>Chromadorea</taxon>
        <taxon>Rhabditida</taxon>
        <taxon>Spirurina</taxon>
        <taxon>Dracunculoidea</taxon>
        <taxon>Dracunculidae</taxon>
        <taxon>Dracunculus</taxon>
    </lineage>
</organism>
<keyword evidence="1" id="KW-1133">Transmembrane helix</keyword>
<gene>
    <name evidence="2" type="ORF">DME_LOCUS6369</name>
</gene>
<protein>
    <submittedName>
        <fullName evidence="5">FMRFamide-related neuropeptide</fullName>
    </submittedName>
</protein>
<dbReference type="Proteomes" id="UP000038040">
    <property type="component" value="Unplaced"/>
</dbReference>
<proteinExistence type="predicted"/>
<evidence type="ECO:0000256" key="1">
    <source>
        <dbReference type="SAM" id="Phobius"/>
    </source>
</evidence>
<keyword evidence="1" id="KW-0812">Transmembrane</keyword>
<dbReference type="WBParaSite" id="DME_0000200901-mRNA-1">
    <property type="protein sequence ID" value="DME_0000200901-mRNA-1"/>
    <property type="gene ID" value="DME_0000200901"/>
</dbReference>
<evidence type="ECO:0000313" key="5">
    <source>
        <dbReference type="WBParaSite" id="DME_0000200901-mRNA-1"/>
    </source>
</evidence>
<accession>A0A0N4U596</accession>
<keyword evidence="4" id="KW-1185">Reference proteome</keyword>
<keyword evidence="1" id="KW-0472">Membrane</keyword>
<evidence type="ECO:0000313" key="4">
    <source>
        <dbReference type="Proteomes" id="UP000274756"/>
    </source>
</evidence>
<feature type="transmembrane region" description="Helical" evidence="1">
    <location>
        <begin position="20"/>
        <end position="44"/>
    </location>
</feature>
<sequence>MRIRGDEWPWWLENKSSLVVGSVCSMQQITVIALFFSMVLAIFVNGDNVDDLLRDKRAMRNALVRLGRSSMRNALIRFGKRSVDTDLNDQAYGYKRNGAPQPFVRFGRSQRLHDILSEIETAQSTEKR</sequence>
<dbReference type="STRING" id="318479.A0A0N4U596"/>
<dbReference type="OrthoDB" id="5847731at2759"/>
<dbReference type="Proteomes" id="UP000274756">
    <property type="component" value="Unassembled WGS sequence"/>
</dbReference>
<evidence type="ECO:0000313" key="2">
    <source>
        <dbReference type="EMBL" id="VDN56396.1"/>
    </source>
</evidence>
<name>A0A0N4U596_DRAME</name>
<evidence type="ECO:0000313" key="3">
    <source>
        <dbReference type="Proteomes" id="UP000038040"/>
    </source>
</evidence>